<dbReference type="RefSeq" id="WP_345012766.1">
    <property type="nucleotide sequence ID" value="NZ_BAABFC010000013.1"/>
</dbReference>
<reference evidence="4" key="1">
    <citation type="journal article" date="2019" name="Int. J. Syst. Evol. Microbiol.">
        <title>The Global Catalogue of Microorganisms (GCM) 10K type strain sequencing project: providing services to taxonomists for standard genome sequencing and annotation.</title>
        <authorList>
            <consortium name="The Broad Institute Genomics Platform"/>
            <consortium name="The Broad Institute Genome Sequencing Center for Infectious Disease"/>
            <person name="Wu L."/>
            <person name="Ma J."/>
        </authorList>
    </citation>
    <scope>NUCLEOTIDE SEQUENCE [LARGE SCALE GENOMIC DNA]</scope>
    <source>
        <strain evidence="4">JCM 32226</strain>
    </source>
</reference>
<keyword evidence="2" id="KW-0472">Membrane</keyword>
<keyword evidence="2" id="KW-0812">Transmembrane</keyword>
<keyword evidence="4" id="KW-1185">Reference proteome</keyword>
<evidence type="ECO:0008006" key="5">
    <source>
        <dbReference type="Google" id="ProtNLM"/>
    </source>
</evidence>
<dbReference type="Proteomes" id="UP001501321">
    <property type="component" value="Unassembled WGS sequence"/>
</dbReference>
<protein>
    <recommendedName>
        <fullName evidence="5">FeoB-associated Cys-rich membrane protein</fullName>
    </recommendedName>
</protein>
<evidence type="ECO:0000313" key="4">
    <source>
        <dbReference type="Proteomes" id="UP001501321"/>
    </source>
</evidence>
<comment type="caution">
    <text evidence="3">The sequence shown here is derived from an EMBL/GenBank/DDBJ whole genome shotgun (WGS) entry which is preliminary data.</text>
</comment>
<dbReference type="EMBL" id="BAABFC010000013">
    <property type="protein sequence ID" value="GAA4499887.1"/>
    <property type="molecule type" value="Genomic_DNA"/>
</dbReference>
<keyword evidence="2" id="KW-1133">Transmembrane helix</keyword>
<feature type="transmembrane region" description="Helical" evidence="2">
    <location>
        <begin position="6"/>
        <end position="28"/>
    </location>
</feature>
<evidence type="ECO:0000313" key="3">
    <source>
        <dbReference type="EMBL" id="GAA4499887.1"/>
    </source>
</evidence>
<evidence type="ECO:0000256" key="2">
    <source>
        <dbReference type="SAM" id="Phobius"/>
    </source>
</evidence>
<gene>
    <name evidence="3" type="ORF">GCM10023095_20710</name>
</gene>
<name>A0ABP8QAK3_9GAMM</name>
<evidence type="ECO:0000256" key="1">
    <source>
        <dbReference type="SAM" id="MobiDB-lite"/>
    </source>
</evidence>
<accession>A0ABP8QAK3</accession>
<proteinExistence type="predicted"/>
<feature type="region of interest" description="Disordered" evidence="1">
    <location>
        <begin position="56"/>
        <end position="76"/>
    </location>
</feature>
<organism evidence="3 4">
    <name type="scientific">Pseudaeromonas paramecii</name>
    <dbReference type="NCBI Taxonomy" id="2138166"/>
    <lineage>
        <taxon>Bacteria</taxon>
        <taxon>Pseudomonadati</taxon>
        <taxon>Pseudomonadota</taxon>
        <taxon>Gammaproteobacteria</taxon>
        <taxon>Aeromonadales</taxon>
        <taxon>Aeromonadaceae</taxon>
        <taxon>Pseudaeromonas</taxon>
    </lineage>
</organism>
<sequence>MLSALSQWLLGGLFGVLFLFAGSLIFWLRLQGRRAPADGRLCGCHTPCQEHLYQIQEPARPATKNQPSRYENKETP</sequence>